<evidence type="ECO:0000256" key="2">
    <source>
        <dbReference type="ARBA" id="ARBA00012438"/>
    </source>
</evidence>
<dbReference type="AlphaFoldDB" id="A0A4Q7P7U0"/>
<dbReference type="Gene3D" id="1.10.287.130">
    <property type="match status" value="1"/>
</dbReference>
<dbReference type="GO" id="GO:0016036">
    <property type="term" value="P:cellular response to phosphate starvation"/>
    <property type="evidence" value="ECO:0007669"/>
    <property type="project" value="TreeGrafter"/>
</dbReference>
<dbReference type="Proteomes" id="UP000292209">
    <property type="component" value="Unassembled WGS sequence"/>
</dbReference>
<dbReference type="EMBL" id="SGXG01000001">
    <property type="protein sequence ID" value="RZS94762.1"/>
    <property type="molecule type" value="Genomic_DNA"/>
</dbReference>
<dbReference type="GO" id="GO:0000155">
    <property type="term" value="F:phosphorelay sensor kinase activity"/>
    <property type="evidence" value="ECO:0007669"/>
    <property type="project" value="InterPro"/>
</dbReference>
<dbReference type="Pfam" id="PF02518">
    <property type="entry name" value="HATPase_c"/>
    <property type="match status" value="1"/>
</dbReference>
<dbReference type="InterPro" id="IPR003661">
    <property type="entry name" value="HisK_dim/P_dom"/>
</dbReference>
<dbReference type="InterPro" id="IPR004358">
    <property type="entry name" value="Sig_transdc_His_kin-like_C"/>
</dbReference>
<evidence type="ECO:0000256" key="6">
    <source>
        <dbReference type="ARBA" id="ARBA00023012"/>
    </source>
</evidence>
<dbReference type="SUPFAM" id="SSF47384">
    <property type="entry name" value="Homodimeric domain of signal transducing histidine kinase"/>
    <property type="match status" value="1"/>
</dbReference>
<dbReference type="PROSITE" id="PS50109">
    <property type="entry name" value="HIS_KIN"/>
    <property type="match status" value="1"/>
</dbReference>
<evidence type="ECO:0000313" key="9">
    <source>
        <dbReference type="EMBL" id="RZS94762.1"/>
    </source>
</evidence>
<dbReference type="PRINTS" id="PR00344">
    <property type="entry name" value="BCTRLSENSOR"/>
</dbReference>
<dbReference type="InterPro" id="IPR050351">
    <property type="entry name" value="BphY/WalK/GraS-like"/>
</dbReference>
<evidence type="ECO:0000256" key="4">
    <source>
        <dbReference type="ARBA" id="ARBA00022679"/>
    </source>
</evidence>
<dbReference type="PANTHER" id="PTHR45453">
    <property type="entry name" value="PHOSPHATE REGULON SENSOR PROTEIN PHOR"/>
    <property type="match status" value="1"/>
</dbReference>
<name>A0A4Q7P7U0_9BACT</name>
<gene>
    <name evidence="9" type="ORF">BC751_0270</name>
</gene>
<dbReference type="SMART" id="SM00387">
    <property type="entry name" value="HATPase_c"/>
    <property type="match status" value="1"/>
</dbReference>
<sequence length="438" mass="50319">MVWLVASLALALQLFRIWDTYESLRQKFHRDIKTALDKAVEHYYLEFGTRTISIRTDSFEKLNEIDEGTSIPKEPSNSKVQRAGNELVNEDFTENKWAVVKVSKDTVNMLLLKGFLDNEMDYYGLKGTYSIRHSLRGVEINEIATGNFSNQGYTITSDTREIPLSHKIEFTYHPDFSYIFIQGGIEILLSIIFLLLFIFALWKLYSTAKRQRDLVTLKNDFVNNLSHEFKTPISAAKVAIEAAHNFNPENNIEKNKKYLKIAGNYLDQVSDMIDRLLESASFESESDVLEKNEIDLVKMIEGILKESPFDHHYDRIEFFSNTSSVKIQADQFHMKRSLVNVMDNALKYGGQKIIIRLEIDQKEVSLSISDNGPGIAKEEMPKIFEQFYRIPGENLHLVKGHGIGLFFAKKVIEAHNGTIELNLKNGWTNFIIKIPKVS</sequence>
<keyword evidence="4" id="KW-0808">Transferase</keyword>
<dbReference type="SMART" id="SM00388">
    <property type="entry name" value="HisKA"/>
    <property type="match status" value="1"/>
</dbReference>
<keyword evidence="3" id="KW-0597">Phosphoprotein</keyword>
<comment type="catalytic activity">
    <reaction evidence="1">
        <text>ATP + protein L-histidine = ADP + protein N-phospho-L-histidine.</text>
        <dbReference type="EC" id="2.7.13.3"/>
    </reaction>
</comment>
<evidence type="ECO:0000313" key="10">
    <source>
        <dbReference type="Proteomes" id="UP000292209"/>
    </source>
</evidence>
<feature type="transmembrane region" description="Helical" evidence="7">
    <location>
        <begin position="176"/>
        <end position="202"/>
    </location>
</feature>
<dbReference type="CDD" id="cd00075">
    <property type="entry name" value="HATPase"/>
    <property type="match status" value="1"/>
</dbReference>
<dbReference type="RefSeq" id="WP_207226823.1">
    <property type="nucleotide sequence ID" value="NZ_SGXG01000001.1"/>
</dbReference>
<evidence type="ECO:0000256" key="7">
    <source>
        <dbReference type="SAM" id="Phobius"/>
    </source>
</evidence>
<keyword evidence="7" id="KW-0472">Membrane</keyword>
<dbReference type="SUPFAM" id="SSF55874">
    <property type="entry name" value="ATPase domain of HSP90 chaperone/DNA topoisomerase II/histidine kinase"/>
    <property type="match status" value="1"/>
</dbReference>
<dbReference type="EC" id="2.7.13.3" evidence="2"/>
<keyword evidence="6" id="KW-0902">Two-component regulatory system</keyword>
<keyword evidence="10" id="KW-1185">Reference proteome</keyword>
<evidence type="ECO:0000256" key="5">
    <source>
        <dbReference type="ARBA" id="ARBA00022777"/>
    </source>
</evidence>
<evidence type="ECO:0000259" key="8">
    <source>
        <dbReference type="PROSITE" id="PS50109"/>
    </source>
</evidence>
<organism evidence="9 10">
    <name type="scientific">Cecembia calidifontis</name>
    <dbReference type="NCBI Taxonomy" id="1187080"/>
    <lineage>
        <taxon>Bacteria</taxon>
        <taxon>Pseudomonadati</taxon>
        <taxon>Bacteroidota</taxon>
        <taxon>Cytophagia</taxon>
        <taxon>Cytophagales</taxon>
        <taxon>Cyclobacteriaceae</taxon>
        <taxon>Cecembia</taxon>
    </lineage>
</organism>
<keyword evidence="7" id="KW-0812">Transmembrane</keyword>
<comment type="caution">
    <text evidence="9">The sequence shown here is derived from an EMBL/GenBank/DDBJ whole genome shotgun (WGS) entry which is preliminary data.</text>
</comment>
<keyword evidence="5 9" id="KW-0418">Kinase</keyword>
<reference evidence="9 10" key="1">
    <citation type="submission" date="2019-02" db="EMBL/GenBank/DDBJ databases">
        <title>Genomic Encyclopedia of Archaeal and Bacterial Type Strains, Phase II (KMG-II): from individual species to whole genera.</title>
        <authorList>
            <person name="Goeker M."/>
        </authorList>
    </citation>
    <scope>NUCLEOTIDE SEQUENCE [LARGE SCALE GENOMIC DNA]</scope>
    <source>
        <strain evidence="9 10">DSM 21411</strain>
    </source>
</reference>
<evidence type="ECO:0000256" key="3">
    <source>
        <dbReference type="ARBA" id="ARBA00022553"/>
    </source>
</evidence>
<dbReference type="Gene3D" id="3.30.565.10">
    <property type="entry name" value="Histidine kinase-like ATPase, C-terminal domain"/>
    <property type="match status" value="1"/>
</dbReference>
<proteinExistence type="predicted"/>
<dbReference type="InterPro" id="IPR003594">
    <property type="entry name" value="HATPase_dom"/>
</dbReference>
<dbReference type="PANTHER" id="PTHR45453:SF1">
    <property type="entry name" value="PHOSPHATE REGULON SENSOR PROTEIN PHOR"/>
    <property type="match status" value="1"/>
</dbReference>
<keyword evidence="7" id="KW-1133">Transmembrane helix</keyword>
<protein>
    <recommendedName>
        <fullName evidence="2">histidine kinase</fullName>
        <ecNumber evidence="2">2.7.13.3</ecNumber>
    </recommendedName>
</protein>
<feature type="domain" description="Histidine kinase" evidence="8">
    <location>
        <begin position="224"/>
        <end position="438"/>
    </location>
</feature>
<dbReference type="Pfam" id="PF00512">
    <property type="entry name" value="HisKA"/>
    <property type="match status" value="1"/>
</dbReference>
<dbReference type="InterPro" id="IPR036890">
    <property type="entry name" value="HATPase_C_sf"/>
</dbReference>
<dbReference type="GO" id="GO:0005886">
    <property type="term" value="C:plasma membrane"/>
    <property type="evidence" value="ECO:0007669"/>
    <property type="project" value="TreeGrafter"/>
</dbReference>
<accession>A0A4Q7P7U0</accession>
<dbReference type="InterPro" id="IPR036097">
    <property type="entry name" value="HisK_dim/P_sf"/>
</dbReference>
<dbReference type="GO" id="GO:0004721">
    <property type="term" value="F:phosphoprotein phosphatase activity"/>
    <property type="evidence" value="ECO:0007669"/>
    <property type="project" value="TreeGrafter"/>
</dbReference>
<dbReference type="CDD" id="cd00082">
    <property type="entry name" value="HisKA"/>
    <property type="match status" value="1"/>
</dbReference>
<evidence type="ECO:0000256" key="1">
    <source>
        <dbReference type="ARBA" id="ARBA00000085"/>
    </source>
</evidence>
<dbReference type="InterPro" id="IPR005467">
    <property type="entry name" value="His_kinase_dom"/>
</dbReference>